<feature type="region of interest" description="Disordered" evidence="1">
    <location>
        <begin position="165"/>
        <end position="244"/>
    </location>
</feature>
<proteinExistence type="predicted"/>
<accession>A0A0F7S758</accession>
<gene>
    <name evidence="2" type="primary">SSCI23510.1</name>
</gene>
<feature type="region of interest" description="Disordered" evidence="1">
    <location>
        <begin position="304"/>
        <end position="416"/>
    </location>
</feature>
<dbReference type="EMBL" id="CCFA01001228">
    <property type="protein sequence ID" value="CDW97094.1"/>
    <property type="molecule type" value="Genomic_DNA"/>
</dbReference>
<feature type="compositionally biased region" description="Basic and acidic residues" evidence="1">
    <location>
        <begin position="360"/>
        <end position="369"/>
    </location>
</feature>
<organism evidence="2 3">
    <name type="scientific">Sporisorium scitamineum</name>
    <dbReference type="NCBI Taxonomy" id="49012"/>
    <lineage>
        <taxon>Eukaryota</taxon>
        <taxon>Fungi</taxon>
        <taxon>Dikarya</taxon>
        <taxon>Basidiomycota</taxon>
        <taxon>Ustilaginomycotina</taxon>
        <taxon>Ustilaginomycetes</taxon>
        <taxon>Ustilaginales</taxon>
        <taxon>Ustilaginaceae</taxon>
        <taxon>Sporisorium</taxon>
    </lineage>
</organism>
<evidence type="ECO:0000313" key="3">
    <source>
        <dbReference type="Proteomes" id="UP000242770"/>
    </source>
</evidence>
<dbReference type="AlphaFoldDB" id="A0A0F7S758"/>
<reference evidence="3" key="1">
    <citation type="submission" date="2014-06" db="EMBL/GenBank/DDBJ databases">
        <authorList>
            <person name="Berkman P.J."/>
        </authorList>
    </citation>
    <scope>NUCLEOTIDE SEQUENCE [LARGE SCALE GENOMIC DNA]</scope>
</reference>
<feature type="compositionally biased region" description="Polar residues" evidence="1">
    <location>
        <begin position="46"/>
        <end position="63"/>
    </location>
</feature>
<feature type="region of interest" description="Disordered" evidence="1">
    <location>
        <begin position="111"/>
        <end position="146"/>
    </location>
</feature>
<sequence length="416" mass="43333">MARADAVVQDPMEAQANSFGWLAIRNFTYCLSSNPDPPNKPRGVQPKQSALATTGSDKPTTKTGMGDSVVVLYHPEITNKAIAWCNTLVAFQSTEHVQCHIALPTCQRCEAVRSKDGSRTTDAGKDGGQVEKGSKAPSGKLGQPKTRKDLIDADGAHDAFLPLRRRGAGASDPNDPLIALPGGSDPNAKPQLQTQPQPQPQPQTQPQPAAQPATEASSSTQPNTQPKSTASRPYDSSVTVDVDASSDPELEAAISEFQDYCENKLTLAVRADCPLHIVKNWTDEPPFDLHRFCMSLRGTDGYTLHTPNSPSTSLGNLGVAESNPGGQPGGDAKSSDGKEAGSGSGSGSAKSRTGQSTGNDKGKGSDGGDKTGAGESAVVGALDPNDPLVPYPQDKDQSAAVPQSPPPTQPNVAPVN</sequence>
<evidence type="ECO:0000313" key="2">
    <source>
        <dbReference type="EMBL" id="CDW97094.1"/>
    </source>
</evidence>
<feature type="compositionally biased region" description="Polar residues" evidence="1">
    <location>
        <begin position="215"/>
        <end position="231"/>
    </location>
</feature>
<feature type="region of interest" description="Disordered" evidence="1">
    <location>
        <begin position="34"/>
        <end position="63"/>
    </location>
</feature>
<name>A0A0F7S758_9BASI</name>
<keyword evidence="3" id="KW-1185">Reference proteome</keyword>
<protein>
    <submittedName>
        <fullName evidence="2">Uncharacterized protein</fullName>
    </submittedName>
</protein>
<feature type="compositionally biased region" description="Polar residues" evidence="1">
    <location>
        <begin position="305"/>
        <end position="315"/>
    </location>
</feature>
<feature type="compositionally biased region" description="Basic and acidic residues" evidence="1">
    <location>
        <begin position="111"/>
        <end position="134"/>
    </location>
</feature>
<evidence type="ECO:0000256" key="1">
    <source>
        <dbReference type="SAM" id="MobiDB-lite"/>
    </source>
</evidence>
<dbReference type="Proteomes" id="UP000242770">
    <property type="component" value="Unassembled WGS sequence"/>
</dbReference>